<gene>
    <name evidence="9" type="ORF">D7B24_008570</name>
</gene>
<keyword evidence="4" id="KW-0238">DNA-binding</keyword>
<dbReference type="PANTHER" id="PTHR36206">
    <property type="entry name" value="ASPERCRYPTIN BIOSYNTHESIS CLUSTER-SPECIFIC TRANSCRIPTION REGULATOR ATNN-RELATED"/>
    <property type="match status" value="1"/>
</dbReference>
<dbReference type="EMBL" id="RBVV01000078">
    <property type="protein sequence ID" value="RNJ55432.1"/>
    <property type="molecule type" value="Genomic_DNA"/>
</dbReference>
<keyword evidence="3" id="KW-0805">Transcription regulation</keyword>
<feature type="compositionally biased region" description="Polar residues" evidence="7">
    <location>
        <begin position="12"/>
        <end position="33"/>
    </location>
</feature>
<evidence type="ECO:0000256" key="4">
    <source>
        <dbReference type="ARBA" id="ARBA00023125"/>
    </source>
</evidence>
<evidence type="ECO:0000256" key="1">
    <source>
        <dbReference type="ARBA" id="ARBA00022723"/>
    </source>
</evidence>
<dbReference type="CDD" id="cd00067">
    <property type="entry name" value="GAL4"/>
    <property type="match status" value="1"/>
</dbReference>
<dbReference type="InterPro" id="IPR021858">
    <property type="entry name" value="Fun_TF"/>
</dbReference>
<dbReference type="GO" id="GO:0000981">
    <property type="term" value="F:DNA-binding transcription factor activity, RNA polymerase II-specific"/>
    <property type="evidence" value="ECO:0007669"/>
    <property type="project" value="InterPro"/>
</dbReference>
<dbReference type="PROSITE" id="PS50048">
    <property type="entry name" value="ZN2_CY6_FUNGAL_2"/>
    <property type="match status" value="1"/>
</dbReference>
<evidence type="ECO:0000313" key="9">
    <source>
        <dbReference type="EMBL" id="RNJ55432.1"/>
    </source>
</evidence>
<keyword evidence="10" id="KW-1185">Reference proteome</keyword>
<dbReference type="InterPro" id="IPR052360">
    <property type="entry name" value="Transcr_Regulatory_Proteins"/>
</dbReference>
<dbReference type="GO" id="GO:0003677">
    <property type="term" value="F:DNA binding"/>
    <property type="evidence" value="ECO:0007669"/>
    <property type="project" value="UniProtKB-KW"/>
</dbReference>
<name>A0A3M9Y604_9PEZI</name>
<comment type="caution">
    <text evidence="9">The sequence shown here is derived from an EMBL/GenBank/DDBJ whole genome shotgun (WGS) entry which is preliminary data.</text>
</comment>
<dbReference type="STRING" id="1051616.A0A3M9Y604"/>
<keyword evidence="6" id="KW-0539">Nucleus</keyword>
<dbReference type="InterPro" id="IPR036864">
    <property type="entry name" value="Zn2-C6_fun-type_DNA-bd_sf"/>
</dbReference>
<dbReference type="RefSeq" id="XP_028493590.1">
    <property type="nucleotide sequence ID" value="XM_028642656.1"/>
</dbReference>
<dbReference type="InterPro" id="IPR001138">
    <property type="entry name" value="Zn2Cys6_DnaBD"/>
</dbReference>
<evidence type="ECO:0000256" key="3">
    <source>
        <dbReference type="ARBA" id="ARBA00023015"/>
    </source>
</evidence>
<evidence type="ECO:0000313" key="10">
    <source>
        <dbReference type="Proteomes" id="UP000267145"/>
    </source>
</evidence>
<dbReference type="Pfam" id="PF00172">
    <property type="entry name" value="Zn_clus"/>
    <property type="match status" value="1"/>
</dbReference>
<dbReference type="Proteomes" id="UP000267145">
    <property type="component" value="Unassembled WGS sequence"/>
</dbReference>
<evidence type="ECO:0000259" key="8">
    <source>
        <dbReference type="PROSITE" id="PS50048"/>
    </source>
</evidence>
<evidence type="ECO:0000256" key="2">
    <source>
        <dbReference type="ARBA" id="ARBA00022833"/>
    </source>
</evidence>
<dbReference type="PROSITE" id="PS00463">
    <property type="entry name" value="ZN2_CY6_FUNGAL_1"/>
    <property type="match status" value="1"/>
</dbReference>
<dbReference type="Gene3D" id="4.10.240.10">
    <property type="entry name" value="Zn(2)-C6 fungal-type DNA-binding domain"/>
    <property type="match status" value="1"/>
</dbReference>
<dbReference type="GO" id="GO:0008270">
    <property type="term" value="F:zinc ion binding"/>
    <property type="evidence" value="ECO:0007669"/>
    <property type="project" value="InterPro"/>
</dbReference>
<evidence type="ECO:0000256" key="6">
    <source>
        <dbReference type="ARBA" id="ARBA00023242"/>
    </source>
</evidence>
<protein>
    <recommendedName>
        <fullName evidence="8">Zn(2)-C6 fungal-type domain-containing protein</fullName>
    </recommendedName>
</protein>
<dbReference type="PANTHER" id="PTHR36206:SF16">
    <property type="entry name" value="TRANSCRIPTION FACTOR DOMAIN-CONTAINING PROTEIN-RELATED"/>
    <property type="match status" value="1"/>
</dbReference>
<dbReference type="GeneID" id="39612259"/>
<accession>A0A3M9Y604</accession>
<keyword evidence="2" id="KW-0862">Zinc</keyword>
<dbReference type="Pfam" id="PF11951">
    <property type="entry name" value="Fungal_trans_2"/>
    <property type="match status" value="1"/>
</dbReference>
<evidence type="ECO:0000256" key="7">
    <source>
        <dbReference type="SAM" id="MobiDB-lite"/>
    </source>
</evidence>
<sequence length="549" mass="60077">MLVVAMERQFTSPQLATSNAGTDSPGFTGSAPSASVAKRNGRKGSRKVRTGCITCKIRRVKCDEVKPACERCTKTGRGCDGYAITTPSVTRAQSQSSPLPSGASIARTMSPFAAWDANDQRAFHYYRNCSATSLFTQATSTFWARIVPALCFEEPAVRYAVLVISNLHQSAYGGNGRTPKNLKGCDAVCTPFAAGQYGKALRSLQQWRTPSAPGMRGTASVTVPLLTCLLFICIEFMLGDMSAAMVHIIQGRAILAKLAEDPHEAQGPAADLIRRELVPVYTRLSVASFVFGAKPVPIPTELRPQRPANIVFDRLEDAELSLHEIIDDGLRFAKDAKAWVFTADPTSLSWAAEIKAWWARSADLTRRSDQWQVAFAVLIAARGGGSTDAARMCRLYYLTLTVYLELEETRALTILGKDVPEPPDSRHAKAYIPARDKIQNFLKNIPGNRPPSIPHEEAEWIFEAEAAGPVPEGDVVDVLGLPDNDDARSSPFHIPEAARVMNADISPRVSGGSWVTFWVVPQMEGELRWDVIREFVARGTQESPILNRV</sequence>
<organism evidence="9 10">
    <name type="scientific">Verticillium nonalfalfae</name>
    <dbReference type="NCBI Taxonomy" id="1051616"/>
    <lineage>
        <taxon>Eukaryota</taxon>
        <taxon>Fungi</taxon>
        <taxon>Dikarya</taxon>
        <taxon>Ascomycota</taxon>
        <taxon>Pezizomycotina</taxon>
        <taxon>Sordariomycetes</taxon>
        <taxon>Hypocreomycetidae</taxon>
        <taxon>Glomerellales</taxon>
        <taxon>Plectosphaerellaceae</taxon>
        <taxon>Verticillium</taxon>
    </lineage>
</organism>
<feature type="domain" description="Zn(2)-C6 fungal-type" evidence="8">
    <location>
        <begin position="51"/>
        <end position="79"/>
    </location>
</feature>
<feature type="region of interest" description="Disordered" evidence="7">
    <location>
        <begin position="12"/>
        <end position="42"/>
    </location>
</feature>
<keyword evidence="5" id="KW-0804">Transcription</keyword>
<evidence type="ECO:0000256" key="5">
    <source>
        <dbReference type="ARBA" id="ARBA00023163"/>
    </source>
</evidence>
<proteinExistence type="predicted"/>
<reference evidence="9 10" key="1">
    <citation type="submission" date="2018-10" db="EMBL/GenBank/DDBJ databases">
        <title>Genome sequence of Verticillium nonalfalfae VnAa140.</title>
        <authorList>
            <person name="Stajich J.E."/>
            <person name="Kasson M.T."/>
        </authorList>
    </citation>
    <scope>NUCLEOTIDE SEQUENCE [LARGE SCALE GENOMIC DNA]</scope>
    <source>
        <strain evidence="9 10">VnAa140</strain>
    </source>
</reference>
<keyword evidence="1" id="KW-0479">Metal-binding</keyword>
<dbReference type="AlphaFoldDB" id="A0A3M9Y604"/>
<dbReference type="SMART" id="SM00066">
    <property type="entry name" value="GAL4"/>
    <property type="match status" value="1"/>
</dbReference>
<dbReference type="SUPFAM" id="SSF57701">
    <property type="entry name" value="Zn2/Cys6 DNA-binding domain"/>
    <property type="match status" value="1"/>
</dbReference>